<evidence type="ECO:0000256" key="9">
    <source>
        <dbReference type="ARBA" id="ARBA00023012"/>
    </source>
</evidence>
<keyword evidence="5" id="KW-0547">Nucleotide-binding</keyword>
<proteinExistence type="predicted"/>
<comment type="catalytic activity">
    <reaction evidence="1">
        <text>ATP + protein L-histidine = ADP + protein N-phospho-L-histidine.</text>
        <dbReference type="EC" id="2.7.13.3"/>
    </reaction>
</comment>
<gene>
    <name evidence="14" type="ORF">FBF83_03985</name>
</gene>
<feature type="domain" description="Histidine kinase" evidence="11">
    <location>
        <begin position="437"/>
        <end position="643"/>
    </location>
</feature>
<reference evidence="14 15" key="1">
    <citation type="submission" date="2019-04" db="EMBL/GenBank/DDBJ databases">
        <title>Genome sequence of Bacillus hwajinpoensis strain Y2.</title>
        <authorList>
            <person name="Fair J.L."/>
            <person name="Maclea K.S."/>
        </authorList>
    </citation>
    <scope>NUCLEOTIDE SEQUENCE [LARGE SCALE GENOMIC DNA]</scope>
    <source>
        <strain evidence="14 15">Y2</strain>
    </source>
</reference>
<dbReference type="GO" id="GO:0005524">
    <property type="term" value="F:ATP binding"/>
    <property type="evidence" value="ECO:0007669"/>
    <property type="project" value="UniProtKB-KW"/>
</dbReference>
<dbReference type="InterPro" id="IPR000700">
    <property type="entry name" value="PAS-assoc_C"/>
</dbReference>
<dbReference type="Pfam" id="PF13426">
    <property type="entry name" value="PAS_9"/>
    <property type="match status" value="1"/>
</dbReference>
<dbReference type="InterPro" id="IPR013655">
    <property type="entry name" value="PAS_fold_3"/>
</dbReference>
<dbReference type="Gene3D" id="3.30.450.20">
    <property type="entry name" value="PAS domain"/>
    <property type="match status" value="3"/>
</dbReference>
<feature type="domain" description="PAC" evidence="13">
    <location>
        <begin position="244"/>
        <end position="296"/>
    </location>
</feature>
<dbReference type="PANTHER" id="PTHR43065">
    <property type="entry name" value="SENSOR HISTIDINE KINASE"/>
    <property type="match status" value="1"/>
</dbReference>
<dbReference type="EMBL" id="SWFM01000001">
    <property type="protein sequence ID" value="TKD71970.1"/>
    <property type="molecule type" value="Genomic_DNA"/>
</dbReference>
<dbReference type="Pfam" id="PF02518">
    <property type="entry name" value="HATPase_c"/>
    <property type="match status" value="1"/>
</dbReference>
<dbReference type="InterPro" id="IPR036890">
    <property type="entry name" value="HATPase_C_sf"/>
</dbReference>
<evidence type="ECO:0000259" key="12">
    <source>
        <dbReference type="PROSITE" id="PS50112"/>
    </source>
</evidence>
<keyword evidence="3" id="KW-0597">Phosphoprotein</keyword>
<feature type="domain" description="PAC" evidence="13">
    <location>
        <begin position="372"/>
        <end position="424"/>
    </location>
</feature>
<evidence type="ECO:0000256" key="5">
    <source>
        <dbReference type="ARBA" id="ARBA00022741"/>
    </source>
</evidence>
<evidence type="ECO:0000256" key="6">
    <source>
        <dbReference type="ARBA" id="ARBA00022777"/>
    </source>
</evidence>
<dbReference type="InterPro" id="IPR001610">
    <property type="entry name" value="PAC"/>
</dbReference>
<keyword evidence="9" id="KW-0902">Two-component regulatory system</keyword>
<dbReference type="SUPFAM" id="SSF55874">
    <property type="entry name" value="ATPase domain of HSP90 chaperone/DNA topoisomerase II/histidine kinase"/>
    <property type="match status" value="1"/>
</dbReference>
<feature type="domain" description="PAS" evidence="12">
    <location>
        <begin position="48"/>
        <end position="118"/>
    </location>
</feature>
<keyword evidence="10" id="KW-0175">Coiled coil</keyword>
<dbReference type="CDD" id="cd00082">
    <property type="entry name" value="HisKA"/>
    <property type="match status" value="1"/>
</dbReference>
<evidence type="ECO:0000256" key="3">
    <source>
        <dbReference type="ARBA" id="ARBA00022553"/>
    </source>
</evidence>
<feature type="domain" description="PAS" evidence="12">
    <location>
        <begin position="172"/>
        <end position="243"/>
    </location>
</feature>
<dbReference type="Proteomes" id="UP000310541">
    <property type="component" value="Unassembled WGS sequence"/>
</dbReference>
<dbReference type="GO" id="GO:0000155">
    <property type="term" value="F:phosphorelay sensor kinase activity"/>
    <property type="evidence" value="ECO:0007669"/>
    <property type="project" value="InterPro"/>
</dbReference>
<dbReference type="InterPro" id="IPR005467">
    <property type="entry name" value="His_kinase_dom"/>
</dbReference>
<dbReference type="CDD" id="cd00130">
    <property type="entry name" value="PAS"/>
    <property type="match status" value="3"/>
</dbReference>
<dbReference type="InterPro" id="IPR004358">
    <property type="entry name" value="Sig_transdc_His_kin-like_C"/>
</dbReference>
<dbReference type="PROSITE" id="PS50109">
    <property type="entry name" value="HIS_KIN"/>
    <property type="match status" value="1"/>
</dbReference>
<keyword evidence="4" id="KW-0808">Transferase</keyword>
<dbReference type="InterPro" id="IPR035965">
    <property type="entry name" value="PAS-like_dom_sf"/>
</dbReference>
<dbReference type="InterPro" id="IPR003594">
    <property type="entry name" value="HATPase_dom"/>
</dbReference>
<evidence type="ECO:0000313" key="15">
    <source>
        <dbReference type="Proteomes" id="UP000310541"/>
    </source>
</evidence>
<keyword evidence="6" id="KW-0418">Kinase</keyword>
<feature type="coiled-coil region" evidence="10">
    <location>
        <begin position="280"/>
        <end position="307"/>
    </location>
</feature>
<dbReference type="CDD" id="cd00075">
    <property type="entry name" value="HATPase"/>
    <property type="match status" value="1"/>
</dbReference>
<feature type="domain" description="PAS" evidence="12">
    <location>
        <begin position="300"/>
        <end position="355"/>
    </location>
</feature>
<dbReference type="PROSITE" id="PS50112">
    <property type="entry name" value="PAS"/>
    <property type="match status" value="3"/>
</dbReference>
<dbReference type="SMART" id="SM00086">
    <property type="entry name" value="PAC"/>
    <property type="match status" value="3"/>
</dbReference>
<evidence type="ECO:0000256" key="1">
    <source>
        <dbReference type="ARBA" id="ARBA00000085"/>
    </source>
</evidence>
<dbReference type="SUPFAM" id="SSF55785">
    <property type="entry name" value="PYP-like sensor domain (PAS domain)"/>
    <property type="match status" value="3"/>
</dbReference>
<name>A0A4U1MND0_9BACL</name>
<dbReference type="PANTHER" id="PTHR43065:SF10">
    <property type="entry name" value="PEROXIDE STRESS-ACTIVATED HISTIDINE KINASE MAK3"/>
    <property type="match status" value="1"/>
</dbReference>
<comment type="caution">
    <text evidence="14">The sequence shown here is derived from an EMBL/GenBank/DDBJ whole genome shotgun (WGS) entry which is preliminary data.</text>
</comment>
<dbReference type="Gene3D" id="3.30.565.10">
    <property type="entry name" value="Histidine kinase-like ATPase, C-terminal domain"/>
    <property type="match status" value="1"/>
</dbReference>
<dbReference type="InterPro" id="IPR000014">
    <property type="entry name" value="PAS"/>
</dbReference>
<dbReference type="SMART" id="SM00091">
    <property type="entry name" value="PAS"/>
    <property type="match status" value="3"/>
</dbReference>
<dbReference type="EC" id="2.7.13.3" evidence="2"/>
<dbReference type="SUPFAM" id="SSF47384">
    <property type="entry name" value="Homodimeric domain of signal transducing histidine kinase"/>
    <property type="match status" value="1"/>
</dbReference>
<evidence type="ECO:0000256" key="8">
    <source>
        <dbReference type="ARBA" id="ARBA00022969"/>
    </source>
</evidence>
<dbReference type="GO" id="GO:0030435">
    <property type="term" value="P:sporulation resulting in formation of a cellular spore"/>
    <property type="evidence" value="ECO:0007669"/>
    <property type="project" value="UniProtKB-KW"/>
</dbReference>
<dbReference type="PROSITE" id="PS50113">
    <property type="entry name" value="PAC"/>
    <property type="match status" value="2"/>
</dbReference>
<evidence type="ECO:0000259" key="11">
    <source>
        <dbReference type="PROSITE" id="PS50109"/>
    </source>
</evidence>
<dbReference type="Pfam" id="PF00512">
    <property type="entry name" value="HisKA"/>
    <property type="match status" value="1"/>
</dbReference>
<evidence type="ECO:0000313" key="14">
    <source>
        <dbReference type="EMBL" id="TKD71970.1"/>
    </source>
</evidence>
<accession>A0A4U1MND0</accession>
<dbReference type="Gene3D" id="1.10.287.130">
    <property type="match status" value="1"/>
</dbReference>
<keyword evidence="8" id="KW-0749">Sporulation</keyword>
<dbReference type="PRINTS" id="PR00344">
    <property type="entry name" value="BCTRLSENSOR"/>
</dbReference>
<keyword evidence="7" id="KW-0067">ATP-binding</keyword>
<dbReference type="Pfam" id="PF08448">
    <property type="entry name" value="PAS_4"/>
    <property type="match status" value="1"/>
</dbReference>
<sequence>MENKEGIENIKVEKLHDMEFSCSGEGIMVSHSDSIVIDKSEFYQLYKDFQKFESLFVHYPGVMYSLDLNGHVTDLNEFGHKLSRQDREDIINKHYTRFILQTDHERVTKSFRLTLEGHVTHLQTTFLNNEGVPFDVELVNIPFYIENSVDGVFTIVRDITDERENALALRDSQEKYRLIAEHTSELISLVNLERDLVTYASPSHQNILGYPPDYYTGSSIKLDVHPDDQNIVADLLQNTSRYPQVVEFRRKHANGSWITLEDRATLIPFGIHEERILVVVSRDITEKKRAERELQNTLKQLKDLKYALDESALVSVTDEEGKITSVNDKFCEITGYKEDELLGKDHLLLDSGYHPPSFFDDLRSTIQSGAVWKGEINNITKEGKDFWVDTTIVPFLNDGGVPYQYVYIRKDITDRKQAEELLRTSDKLSVIGELAAGVAHEIRNPLTSLKGFTQILKSRRKDENDQEFIEIMLSELDRINMIVNEFMVLARPQAVTYEVTNIQDLIANVCTLIETQAILNNVQIYTRVIHDLREISCSENQIKQVLINVIKNGIEAMPNGGVITISLYSTNDEVMIEIRDNGPGIPEHQLSHLGEPFYTTKKKGNGLGLMICRRIVQNHQGTFFIDSKEGKGTVVTITLPNERNIRER</sequence>
<dbReference type="SMART" id="SM00387">
    <property type="entry name" value="HATPase_c"/>
    <property type="match status" value="1"/>
</dbReference>
<dbReference type="Pfam" id="PF08447">
    <property type="entry name" value="PAS_3"/>
    <property type="match status" value="1"/>
</dbReference>
<organism evidence="14 15">
    <name type="scientific">Guptibacillus hwajinpoensis</name>
    <dbReference type="NCBI Taxonomy" id="208199"/>
    <lineage>
        <taxon>Bacteria</taxon>
        <taxon>Bacillati</taxon>
        <taxon>Bacillota</taxon>
        <taxon>Bacilli</taxon>
        <taxon>Bacillales</taxon>
        <taxon>Guptibacillaceae</taxon>
        <taxon>Guptibacillus</taxon>
    </lineage>
</organism>
<dbReference type="FunFam" id="1.10.287.130:FF:000040">
    <property type="entry name" value="PAS domain-containing sensor histidine kinase"/>
    <property type="match status" value="1"/>
</dbReference>
<evidence type="ECO:0000256" key="4">
    <source>
        <dbReference type="ARBA" id="ARBA00022679"/>
    </source>
</evidence>
<dbReference type="NCBIfam" id="TIGR00229">
    <property type="entry name" value="sensory_box"/>
    <property type="match status" value="3"/>
</dbReference>
<evidence type="ECO:0000259" key="13">
    <source>
        <dbReference type="PROSITE" id="PS50113"/>
    </source>
</evidence>
<evidence type="ECO:0000256" key="7">
    <source>
        <dbReference type="ARBA" id="ARBA00022840"/>
    </source>
</evidence>
<dbReference type="AlphaFoldDB" id="A0A4U1MND0"/>
<dbReference type="InterPro" id="IPR013656">
    <property type="entry name" value="PAS_4"/>
</dbReference>
<dbReference type="OrthoDB" id="9815750at2"/>
<evidence type="ECO:0000256" key="10">
    <source>
        <dbReference type="SAM" id="Coils"/>
    </source>
</evidence>
<evidence type="ECO:0000256" key="2">
    <source>
        <dbReference type="ARBA" id="ARBA00012438"/>
    </source>
</evidence>
<protein>
    <recommendedName>
        <fullName evidence="2">histidine kinase</fullName>
        <ecNumber evidence="2">2.7.13.3</ecNumber>
    </recommendedName>
</protein>
<dbReference type="InterPro" id="IPR003661">
    <property type="entry name" value="HisK_dim/P_dom"/>
</dbReference>
<dbReference type="SMART" id="SM00388">
    <property type="entry name" value="HisKA"/>
    <property type="match status" value="1"/>
</dbReference>
<dbReference type="InterPro" id="IPR036097">
    <property type="entry name" value="HisK_dim/P_sf"/>
</dbReference>